<dbReference type="EMBL" id="BQNB010013627">
    <property type="protein sequence ID" value="GJT18313.1"/>
    <property type="molecule type" value="Genomic_DNA"/>
</dbReference>
<organism evidence="2 3">
    <name type="scientific">Tanacetum coccineum</name>
    <dbReference type="NCBI Taxonomy" id="301880"/>
    <lineage>
        <taxon>Eukaryota</taxon>
        <taxon>Viridiplantae</taxon>
        <taxon>Streptophyta</taxon>
        <taxon>Embryophyta</taxon>
        <taxon>Tracheophyta</taxon>
        <taxon>Spermatophyta</taxon>
        <taxon>Magnoliopsida</taxon>
        <taxon>eudicotyledons</taxon>
        <taxon>Gunneridae</taxon>
        <taxon>Pentapetalae</taxon>
        <taxon>asterids</taxon>
        <taxon>campanulids</taxon>
        <taxon>Asterales</taxon>
        <taxon>Asteraceae</taxon>
        <taxon>Asteroideae</taxon>
        <taxon>Anthemideae</taxon>
        <taxon>Anthemidinae</taxon>
        <taxon>Tanacetum</taxon>
    </lineage>
</organism>
<proteinExistence type="predicted"/>
<sequence length="120" mass="13574">MFLGNSDPNLANNFLSSRVKRTEFESSCRRQSNSSSSSLLSSYRGQINVGKDDFFAIRFPFRRVFFFVVVVVVKICSGVIWGKYCGAKGNWPDGNWPDGNWEELPIEFCEDGVDGLSRDD</sequence>
<evidence type="ECO:0000313" key="2">
    <source>
        <dbReference type="EMBL" id="GJT18313.1"/>
    </source>
</evidence>
<evidence type="ECO:0000313" key="3">
    <source>
        <dbReference type="Proteomes" id="UP001151760"/>
    </source>
</evidence>
<gene>
    <name evidence="2" type="ORF">Tco_0877019</name>
</gene>
<protein>
    <submittedName>
        <fullName evidence="2">Uncharacterized protein</fullName>
    </submittedName>
</protein>
<keyword evidence="1" id="KW-1133">Transmembrane helix</keyword>
<comment type="caution">
    <text evidence="2">The sequence shown here is derived from an EMBL/GenBank/DDBJ whole genome shotgun (WGS) entry which is preliminary data.</text>
</comment>
<reference evidence="2" key="1">
    <citation type="journal article" date="2022" name="Int. J. Mol. Sci.">
        <title>Draft Genome of Tanacetum Coccineum: Genomic Comparison of Closely Related Tanacetum-Family Plants.</title>
        <authorList>
            <person name="Yamashiro T."/>
            <person name="Shiraishi A."/>
            <person name="Nakayama K."/>
            <person name="Satake H."/>
        </authorList>
    </citation>
    <scope>NUCLEOTIDE SEQUENCE</scope>
</reference>
<keyword evidence="1" id="KW-0812">Transmembrane</keyword>
<accession>A0ABQ5BX45</accession>
<keyword evidence="3" id="KW-1185">Reference proteome</keyword>
<keyword evidence="1" id="KW-0472">Membrane</keyword>
<feature type="transmembrane region" description="Helical" evidence="1">
    <location>
        <begin position="64"/>
        <end position="82"/>
    </location>
</feature>
<dbReference type="Proteomes" id="UP001151760">
    <property type="component" value="Unassembled WGS sequence"/>
</dbReference>
<name>A0ABQ5BX45_9ASTR</name>
<evidence type="ECO:0000256" key="1">
    <source>
        <dbReference type="SAM" id="Phobius"/>
    </source>
</evidence>
<reference evidence="2" key="2">
    <citation type="submission" date="2022-01" db="EMBL/GenBank/DDBJ databases">
        <authorList>
            <person name="Yamashiro T."/>
            <person name="Shiraishi A."/>
            <person name="Satake H."/>
            <person name="Nakayama K."/>
        </authorList>
    </citation>
    <scope>NUCLEOTIDE SEQUENCE</scope>
</reference>